<evidence type="ECO:0000256" key="2">
    <source>
        <dbReference type="ARBA" id="ARBA00022741"/>
    </source>
</evidence>
<dbReference type="Proteomes" id="UP001500298">
    <property type="component" value="Unassembled WGS sequence"/>
</dbReference>
<dbReference type="RefSeq" id="WP_345370060.1">
    <property type="nucleotide sequence ID" value="NZ_BAABJX010000020.1"/>
</dbReference>
<dbReference type="Pfam" id="PF13086">
    <property type="entry name" value="AAA_11"/>
    <property type="match status" value="1"/>
</dbReference>
<evidence type="ECO:0000259" key="8">
    <source>
        <dbReference type="Pfam" id="PF13087"/>
    </source>
</evidence>
<dbReference type="InterPro" id="IPR050534">
    <property type="entry name" value="Coronavir_polyprotein_1ab"/>
</dbReference>
<feature type="domain" description="DNA2/NAM7 helicase-like C-terminal" evidence="8">
    <location>
        <begin position="409"/>
        <end position="608"/>
    </location>
</feature>
<dbReference type="SUPFAM" id="SSF52540">
    <property type="entry name" value="P-loop containing nucleoside triphosphate hydrolases"/>
    <property type="match status" value="1"/>
</dbReference>
<organism evidence="9 10">
    <name type="scientific">Algivirga pacifica</name>
    <dbReference type="NCBI Taxonomy" id="1162670"/>
    <lineage>
        <taxon>Bacteria</taxon>
        <taxon>Pseudomonadati</taxon>
        <taxon>Bacteroidota</taxon>
        <taxon>Cytophagia</taxon>
        <taxon>Cytophagales</taxon>
        <taxon>Flammeovirgaceae</taxon>
        <taxon>Algivirga</taxon>
    </lineage>
</organism>
<keyword evidence="5" id="KW-0067">ATP-binding</keyword>
<comment type="similarity">
    <text evidence="1">Belongs to the DNA2/NAM7 helicase family.</text>
</comment>
<dbReference type="PANTHER" id="PTHR43788">
    <property type="entry name" value="DNA2/NAM7 HELICASE FAMILY MEMBER"/>
    <property type="match status" value="1"/>
</dbReference>
<comment type="caution">
    <text evidence="9">The sequence shown here is derived from an EMBL/GenBank/DDBJ whole genome shotgun (WGS) entry which is preliminary data.</text>
</comment>
<evidence type="ECO:0000259" key="7">
    <source>
        <dbReference type="Pfam" id="PF13086"/>
    </source>
</evidence>
<evidence type="ECO:0000256" key="3">
    <source>
        <dbReference type="ARBA" id="ARBA00022801"/>
    </source>
</evidence>
<name>A0ABP9D4Y6_9BACT</name>
<dbReference type="InterPro" id="IPR041677">
    <property type="entry name" value="DNA2/NAM7_AAA_11"/>
</dbReference>
<feature type="domain" description="DNA2/NAM7 helicase helicase" evidence="7">
    <location>
        <begin position="180"/>
        <end position="400"/>
    </location>
</feature>
<evidence type="ECO:0000313" key="10">
    <source>
        <dbReference type="Proteomes" id="UP001500298"/>
    </source>
</evidence>
<keyword evidence="2" id="KW-0547">Nucleotide-binding</keyword>
<evidence type="ECO:0000256" key="1">
    <source>
        <dbReference type="ARBA" id="ARBA00007913"/>
    </source>
</evidence>
<dbReference type="InterPro" id="IPR041679">
    <property type="entry name" value="DNA2/NAM7-like_C"/>
</dbReference>
<keyword evidence="6" id="KW-0175">Coiled coil</keyword>
<feature type="coiled-coil region" evidence="6">
    <location>
        <begin position="281"/>
        <end position="327"/>
    </location>
</feature>
<evidence type="ECO:0000256" key="4">
    <source>
        <dbReference type="ARBA" id="ARBA00022806"/>
    </source>
</evidence>
<accession>A0ABP9D4Y6</accession>
<evidence type="ECO:0000256" key="6">
    <source>
        <dbReference type="SAM" id="Coils"/>
    </source>
</evidence>
<proteinExistence type="inferred from homology"/>
<dbReference type="Pfam" id="PF13087">
    <property type="entry name" value="AAA_12"/>
    <property type="match status" value="1"/>
</dbReference>
<evidence type="ECO:0000256" key="5">
    <source>
        <dbReference type="ARBA" id="ARBA00022840"/>
    </source>
</evidence>
<dbReference type="Gene3D" id="3.40.50.300">
    <property type="entry name" value="P-loop containing nucleotide triphosphate hydrolases"/>
    <property type="match status" value="2"/>
</dbReference>
<dbReference type="CDD" id="cd18808">
    <property type="entry name" value="SF1_C_Upf1"/>
    <property type="match status" value="1"/>
</dbReference>
<keyword evidence="3" id="KW-0378">Hydrolase</keyword>
<keyword evidence="10" id="KW-1185">Reference proteome</keyword>
<protein>
    <submittedName>
        <fullName evidence="9">AAA domain-containing protein</fullName>
    </submittedName>
</protein>
<keyword evidence="4" id="KW-0347">Helicase</keyword>
<evidence type="ECO:0000313" key="9">
    <source>
        <dbReference type="EMBL" id="GAA4828550.1"/>
    </source>
</evidence>
<reference evidence="10" key="1">
    <citation type="journal article" date="2019" name="Int. J. Syst. Evol. Microbiol.">
        <title>The Global Catalogue of Microorganisms (GCM) 10K type strain sequencing project: providing services to taxonomists for standard genome sequencing and annotation.</title>
        <authorList>
            <consortium name="The Broad Institute Genomics Platform"/>
            <consortium name="The Broad Institute Genome Sequencing Center for Infectious Disease"/>
            <person name="Wu L."/>
            <person name="Ma J."/>
        </authorList>
    </citation>
    <scope>NUCLEOTIDE SEQUENCE [LARGE SCALE GENOMIC DNA]</scope>
    <source>
        <strain evidence="10">JCM 18326</strain>
    </source>
</reference>
<dbReference type="InterPro" id="IPR047187">
    <property type="entry name" value="SF1_C_Upf1"/>
</dbReference>
<dbReference type="Gene3D" id="2.40.30.270">
    <property type="match status" value="1"/>
</dbReference>
<gene>
    <name evidence="9" type="ORF">GCM10023331_12020</name>
</gene>
<dbReference type="InterPro" id="IPR027417">
    <property type="entry name" value="P-loop_NTPase"/>
</dbReference>
<dbReference type="EMBL" id="BAABJX010000020">
    <property type="protein sequence ID" value="GAA4828550.1"/>
    <property type="molecule type" value="Genomic_DNA"/>
</dbReference>
<sequence>MDELKHLLELIHLEKEEDLKQYEKEILNTPLHIRKQKGTCWHPVEVAGAQIEAGEQYHISLKRLTHMDTPHVFQTGGSVTFFAGGDDDRKDKQLRGVVVAVDKSEMKIAVGADELPDWLYEEEVGVDMLFDDVTYREMRHAIEQLMQLEEGRTQVLRDILLGVRKASFTPVTIVSKPELLNDKQIVALENILSAEDIAVVHGPPGTGKTTTLVQSVKITLEQEKQVLVTAPSNTAVDLLTEKLAEKGVKVLRLGNPARVNSVALDYTLEEQLKGHMDYKFLKKLRKQADEMRREALKHKRNFGREEREQRKQLLREAKDILKDAQRVEYYMIESLIEQAQVITATLVGSVSKYIRKRRFSTVFIDEVAQALEPATWIPILKADRVVFAGDHCQLPPTVKSFLAEKKGLGISLFEKVVKRHPGAVVMLEEQYRMNQQIMEFSNQEFYKGELKAHATVASQVLNKEGSKLLSTAVTFVDTVGGGYDDKRHPDSLSFYNEEEATLLVQTLEQMLTELPEGETKPSIGLISPYRAQVSLLKELVLGSKVLEEWREYIQVHSVDGFQGQEKDIIAISMVRSNAEGKLGFLNDTRRMNVAMTRARKKLLMIGDSATLSSHSFYQDLMEYVQEIEAYQSIWE</sequence>
<dbReference type="PANTHER" id="PTHR43788:SF8">
    <property type="entry name" value="DNA-BINDING PROTEIN SMUBP-2"/>
    <property type="match status" value="1"/>
</dbReference>